<keyword evidence="2" id="KW-0732">Signal</keyword>
<feature type="compositionally biased region" description="Polar residues" evidence="1">
    <location>
        <begin position="360"/>
        <end position="369"/>
    </location>
</feature>
<name>A0A5N6K3N5_MONLA</name>
<keyword evidence="4" id="KW-1185">Reference proteome</keyword>
<dbReference type="Proteomes" id="UP000326757">
    <property type="component" value="Unassembled WGS sequence"/>
</dbReference>
<reference evidence="3 4" key="1">
    <citation type="submission" date="2019-06" db="EMBL/GenBank/DDBJ databases">
        <title>Genome Sequence of the Brown Rot Fungal Pathogen Monilinia laxa.</title>
        <authorList>
            <person name="De Miccolis Angelini R.M."/>
            <person name="Landi L."/>
            <person name="Abate D."/>
            <person name="Pollastro S."/>
            <person name="Romanazzi G."/>
            <person name="Faretra F."/>
        </authorList>
    </citation>
    <scope>NUCLEOTIDE SEQUENCE [LARGE SCALE GENOMIC DNA]</scope>
    <source>
        <strain evidence="3 4">Mlax316</strain>
    </source>
</reference>
<evidence type="ECO:0000313" key="4">
    <source>
        <dbReference type="Proteomes" id="UP000326757"/>
    </source>
</evidence>
<dbReference type="OrthoDB" id="5423750at2759"/>
<accession>A0A5N6K3N5</accession>
<dbReference type="SUPFAM" id="SSF49785">
    <property type="entry name" value="Galactose-binding domain-like"/>
    <property type="match status" value="1"/>
</dbReference>
<evidence type="ECO:0000256" key="2">
    <source>
        <dbReference type="SAM" id="SignalP"/>
    </source>
</evidence>
<evidence type="ECO:0000256" key="1">
    <source>
        <dbReference type="SAM" id="MobiDB-lite"/>
    </source>
</evidence>
<evidence type="ECO:0008006" key="5">
    <source>
        <dbReference type="Google" id="ProtNLM"/>
    </source>
</evidence>
<feature type="compositionally biased region" description="Low complexity" evidence="1">
    <location>
        <begin position="336"/>
        <end position="345"/>
    </location>
</feature>
<dbReference type="AlphaFoldDB" id="A0A5N6K3N5"/>
<protein>
    <recommendedName>
        <fullName evidence="5">CBM-cenC domain-containing protein</fullName>
    </recommendedName>
</protein>
<sequence>MKSFACFSVIFLARFALSENSPSCTPQIKYCVLDDSLQALRNQTTSGPQFCSEYLEDDSISLPLYVPAAASASSISSACSCLIEAEPTSKPAASTNSSYILGSASSSVSATELLSPETTAVPAHSPVLNTGSPSFTPIIPQSVIEYTTSTIYALSTYTTHVSGQAVTKTLSVVNSTTVYPTTTQVVTRIPHPQQTMSVEYITSAVHTLSTYTNAGGDVVTKTIVDYTTVYTVTEEPASAYITQNETSTAYKLSTYTTLGRTVTATVVDYTTFWPVIETIAPAPHPAIEYTTSTVYILSTVTYINSGKTFTFTGTVVDTTILPVTKSYPPHQIIPAFSTPSSASSTDTKPHHSRTRCTKGPQATQPYPFTNSTSSYVPAASGSVFLASASGTAYSSSVRNSTVPHAPVGTGYLLNNSTVSNIPQETAYLAPYPLGNPTRLRLSTGTGLSASSTAYLMPNSTRLVASAATGYSTPANSTTSYIPLGTGIQAPVNSTTSHIALGTGYPIPINSTTPSVFPTSNSSLEIVKSSSELPGTISKTSITSAAPTISSSYLPSVTAFCSTDAAALLFAASGTPVTSYCSSLLSIQPTFVDGGYKFITQTAYTTRTSTVAPASVTVFKRNTESDPYLFTSTYNMDQQSSACSCLSIQAVETSVTTTIIVPEQSKLVTSTAACTPIPTQAVVNGDFESATSGSYQSPWTLSSAAYVQSSNNNAFPSYSGTEFAVIYGNSGSTGSISQSLSTLVPNQSYTLTYYMRIMGAIALPTSTCVLTTSIGGTVVDTLNISYSNIATYRTSYVQRTASVVATSQTDTLKFAFSCGATSRSPVDLLLDNVSMVGAGTSCGVAP</sequence>
<feature type="region of interest" description="Disordered" evidence="1">
    <location>
        <begin position="336"/>
        <end position="369"/>
    </location>
</feature>
<feature type="chain" id="PRO_5024789487" description="CBM-cenC domain-containing protein" evidence="2">
    <location>
        <begin position="19"/>
        <end position="845"/>
    </location>
</feature>
<comment type="caution">
    <text evidence="3">The sequence shown here is derived from an EMBL/GenBank/DDBJ whole genome shotgun (WGS) entry which is preliminary data.</text>
</comment>
<dbReference type="InterPro" id="IPR008979">
    <property type="entry name" value="Galactose-bd-like_sf"/>
</dbReference>
<proteinExistence type="predicted"/>
<dbReference type="EMBL" id="VIGI01000008">
    <property type="protein sequence ID" value="KAB8296992.1"/>
    <property type="molecule type" value="Genomic_DNA"/>
</dbReference>
<evidence type="ECO:0000313" key="3">
    <source>
        <dbReference type="EMBL" id="KAB8296992.1"/>
    </source>
</evidence>
<gene>
    <name evidence="3" type="ORF">EYC80_002394</name>
</gene>
<dbReference type="Gene3D" id="2.60.120.260">
    <property type="entry name" value="Galactose-binding domain-like"/>
    <property type="match status" value="1"/>
</dbReference>
<feature type="signal peptide" evidence="2">
    <location>
        <begin position="1"/>
        <end position="18"/>
    </location>
</feature>
<organism evidence="3 4">
    <name type="scientific">Monilinia laxa</name>
    <name type="common">Brown rot fungus</name>
    <name type="synonym">Sclerotinia laxa</name>
    <dbReference type="NCBI Taxonomy" id="61186"/>
    <lineage>
        <taxon>Eukaryota</taxon>
        <taxon>Fungi</taxon>
        <taxon>Dikarya</taxon>
        <taxon>Ascomycota</taxon>
        <taxon>Pezizomycotina</taxon>
        <taxon>Leotiomycetes</taxon>
        <taxon>Helotiales</taxon>
        <taxon>Sclerotiniaceae</taxon>
        <taxon>Monilinia</taxon>
    </lineage>
</organism>